<evidence type="ECO:0000313" key="1">
    <source>
        <dbReference type="EMBL" id="KAF0310451.1"/>
    </source>
</evidence>
<dbReference type="Gene3D" id="3.40.50.1110">
    <property type="entry name" value="SGNH hydrolase"/>
    <property type="match status" value="1"/>
</dbReference>
<dbReference type="EMBL" id="VIIS01000309">
    <property type="protein sequence ID" value="KAF0310451.1"/>
    <property type="molecule type" value="Genomic_DNA"/>
</dbReference>
<dbReference type="AlphaFoldDB" id="A0A6A4X7S1"/>
<protein>
    <recommendedName>
        <fullName evidence="3">SGNH hydrolase-type esterase domain-containing protein</fullName>
    </recommendedName>
</protein>
<dbReference type="InterPro" id="IPR036514">
    <property type="entry name" value="SGNH_hydro_sf"/>
</dbReference>
<sequence length="225" mass="24985">MDEILQLMDEEAGPWLDQQLPPLHVVLGDSVARVSGLGSRREEDATINLARGGATWSSLNDDLLEVVADWRRDAEEAGRRLGSAIVWMTGNDIYSRLTGLPSASDKTLLRMSGNATEVTDALLGIAEAVIVLGPVARLDGEILPVQWEDTAAYAAERHLKHTLPREVHFVPVGRQLTKKLWKRAHCVSDCRQWYELDQIHISPEGFRKMAAAEGLPSWIRFRDGA</sequence>
<dbReference type="CDD" id="cd00229">
    <property type="entry name" value="SGNH_hydrolase"/>
    <property type="match status" value="1"/>
</dbReference>
<reference evidence="1 2" key="1">
    <citation type="submission" date="2019-07" db="EMBL/GenBank/DDBJ databases">
        <title>Draft genome assembly of a fouling barnacle, Amphibalanus amphitrite (Darwin, 1854): The first reference genome for Thecostraca.</title>
        <authorList>
            <person name="Kim W."/>
        </authorList>
    </citation>
    <scope>NUCLEOTIDE SEQUENCE [LARGE SCALE GENOMIC DNA]</scope>
    <source>
        <strain evidence="1">SNU_AA5</strain>
        <tissue evidence="1">Soma without cirri and trophi</tissue>
    </source>
</reference>
<keyword evidence="2" id="KW-1185">Reference proteome</keyword>
<evidence type="ECO:0000313" key="2">
    <source>
        <dbReference type="Proteomes" id="UP000440578"/>
    </source>
</evidence>
<evidence type="ECO:0008006" key="3">
    <source>
        <dbReference type="Google" id="ProtNLM"/>
    </source>
</evidence>
<comment type="caution">
    <text evidence="1">The sequence shown here is derived from an EMBL/GenBank/DDBJ whole genome shotgun (WGS) entry which is preliminary data.</text>
</comment>
<gene>
    <name evidence="1" type="ORF">FJT64_018548</name>
</gene>
<dbReference type="Proteomes" id="UP000440578">
    <property type="component" value="Unassembled WGS sequence"/>
</dbReference>
<dbReference type="SUPFAM" id="SSF52266">
    <property type="entry name" value="SGNH hydrolase"/>
    <property type="match status" value="1"/>
</dbReference>
<proteinExistence type="predicted"/>
<name>A0A6A4X7S1_AMPAM</name>
<organism evidence="1 2">
    <name type="scientific">Amphibalanus amphitrite</name>
    <name type="common">Striped barnacle</name>
    <name type="synonym">Balanus amphitrite</name>
    <dbReference type="NCBI Taxonomy" id="1232801"/>
    <lineage>
        <taxon>Eukaryota</taxon>
        <taxon>Metazoa</taxon>
        <taxon>Ecdysozoa</taxon>
        <taxon>Arthropoda</taxon>
        <taxon>Crustacea</taxon>
        <taxon>Multicrustacea</taxon>
        <taxon>Cirripedia</taxon>
        <taxon>Thoracica</taxon>
        <taxon>Thoracicalcarea</taxon>
        <taxon>Balanomorpha</taxon>
        <taxon>Balanoidea</taxon>
        <taxon>Balanidae</taxon>
        <taxon>Amphibalaninae</taxon>
        <taxon>Amphibalanus</taxon>
    </lineage>
</organism>
<accession>A0A6A4X7S1</accession>